<name>A0A1N5WI43_9ARCH</name>
<proteinExistence type="predicted"/>
<accession>A0A1N5WI43</accession>
<dbReference type="AlphaFoldDB" id="A0A1N5WI43"/>
<dbReference type="GeneID" id="41589054"/>
<dbReference type="InterPro" id="IPR032710">
    <property type="entry name" value="NTF2-like_dom_sf"/>
</dbReference>
<protein>
    <submittedName>
        <fullName evidence="1">NTF2-like superfamily protein</fullName>
    </submittedName>
</protein>
<dbReference type="Pfam" id="PF07366">
    <property type="entry name" value="SnoaL"/>
    <property type="match status" value="1"/>
</dbReference>
<evidence type="ECO:0000313" key="1">
    <source>
        <dbReference type="EMBL" id="SIM84180.1"/>
    </source>
</evidence>
<dbReference type="Gene3D" id="3.10.450.50">
    <property type="match status" value="1"/>
</dbReference>
<dbReference type="GO" id="GO:0030638">
    <property type="term" value="P:polyketide metabolic process"/>
    <property type="evidence" value="ECO:0007669"/>
    <property type="project" value="InterPro"/>
</dbReference>
<dbReference type="Proteomes" id="UP000195607">
    <property type="component" value="Chromosome I"/>
</dbReference>
<gene>
    <name evidence="1" type="ORF">CSP5_1813</name>
</gene>
<evidence type="ECO:0000313" key="2">
    <source>
        <dbReference type="Proteomes" id="UP000195607"/>
    </source>
</evidence>
<dbReference type="SUPFAM" id="SSF54427">
    <property type="entry name" value="NTF2-like"/>
    <property type="match status" value="1"/>
</dbReference>
<reference evidence="1 2" key="1">
    <citation type="submission" date="2016-04" db="EMBL/GenBank/DDBJ databases">
        <authorList>
            <person name="Evans L.H."/>
            <person name="Alamgir A."/>
            <person name="Owens N."/>
            <person name="Weber N.D."/>
            <person name="Virtaneva K."/>
            <person name="Barbian K."/>
            <person name="Babar A."/>
            <person name="Rosenke K."/>
        </authorList>
    </citation>
    <scope>NUCLEOTIDE SEQUENCE [LARGE SCALE GENOMIC DNA]</scope>
    <source>
        <strain evidence="2">S5(T) (JCM 30642 \VKM B-2941)</strain>
    </source>
</reference>
<sequence>MAFDRESFERKFMKGWNYHTTDQLLELYAEDIVYKHQGEEPRIVSGKNQFELYLKGLWNSIPDFEFKLLRTVWNGSIGFGEWIGKGTFQGQRYGRNKVTEPKKIEYEGVDVMILDSSNLIKEERAYYNMLDVIRQLQ</sequence>
<dbReference type="InterPro" id="IPR009959">
    <property type="entry name" value="Cyclase_SnoaL-like"/>
</dbReference>
<dbReference type="EMBL" id="LT671858">
    <property type="protein sequence ID" value="SIM84180.1"/>
    <property type="molecule type" value="Genomic_DNA"/>
</dbReference>
<organism evidence="1 2">
    <name type="scientific">Cuniculiplasma divulgatum</name>
    <dbReference type="NCBI Taxonomy" id="1673428"/>
    <lineage>
        <taxon>Archaea</taxon>
        <taxon>Methanobacteriati</taxon>
        <taxon>Thermoplasmatota</taxon>
        <taxon>Thermoplasmata</taxon>
        <taxon>Thermoplasmatales</taxon>
        <taxon>Cuniculiplasmataceae</taxon>
        <taxon>Cuniculiplasma</taxon>
    </lineage>
</organism>
<dbReference type="RefSeq" id="WP_148690170.1">
    <property type="nucleotide sequence ID" value="NZ_LT671858.1"/>
</dbReference>